<dbReference type="CDD" id="cd16329">
    <property type="entry name" value="LolA_like"/>
    <property type="match status" value="1"/>
</dbReference>
<dbReference type="EMBL" id="CP049140">
    <property type="protein sequence ID" value="QIE87705.1"/>
    <property type="molecule type" value="Genomic_DNA"/>
</dbReference>
<feature type="chain" id="PRO_5026055767" evidence="1">
    <location>
        <begin position="27"/>
        <end position="457"/>
    </location>
</feature>
<reference evidence="2 3" key="1">
    <citation type="submission" date="2020-02" db="EMBL/GenBank/DDBJ databases">
        <title>Integrative conjugative elements (ICEs) and plasmids drive adaptation of Pseudomonas nitroreducens strain HBP1 to wastewater environment.</title>
        <authorList>
            <person name="Sentchilo V."/>
            <person name="Carraro N."/>
            <person name="Bertelli C."/>
            <person name="van der Meer J.R."/>
        </authorList>
    </citation>
    <scope>NUCLEOTIDE SEQUENCE [LARGE SCALE GENOMIC DNA]</scope>
    <source>
        <strain evidence="2 3">HBP1</strain>
    </source>
</reference>
<dbReference type="AlphaFoldDB" id="A0A6G6IX37"/>
<organism evidence="2 3">
    <name type="scientific">Pseudomonas nitroreducens</name>
    <dbReference type="NCBI Taxonomy" id="46680"/>
    <lineage>
        <taxon>Bacteria</taxon>
        <taxon>Pseudomonadati</taxon>
        <taxon>Pseudomonadota</taxon>
        <taxon>Gammaproteobacteria</taxon>
        <taxon>Pseudomonadales</taxon>
        <taxon>Pseudomonadaceae</taxon>
        <taxon>Pseudomonas</taxon>
    </lineage>
</organism>
<name>A0A6G6IX37_PSENT</name>
<evidence type="ECO:0000313" key="2">
    <source>
        <dbReference type="EMBL" id="QIE87705.1"/>
    </source>
</evidence>
<dbReference type="Gene3D" id="2.50.20.10">
    <property type="entry name" value="Lipoprotein localisation LolA/LolB/LppX"/>
    <property type="match status" value="1"/>
</dbReference>
<protein>
    <submittedName>
        <fullName evidence="2">DUF1329 domain-containing protein</fullName>
    </submittedName>
</protein>
<dbReference type="InterPro" id="IPR010752">
    <property type="entry name" value="DUF1329"/>
</dbReference>
<accession>A0A6G6IX37</accession>
<proteinExistence type="predicted"/>
<dbReference type="Proteomes" id="UP000501063">
    <property type="component" value="Chromosome"/>
</dbReference>
<dbReference type="Pfam" id="PF07044">
    <property type="entry name" value="DUF1329"/>
    <property type="match status" value="1"/>
</dbReference>
<sequence length="457" mass="50435">MKRFHCVLSAILLAQGSALVLQEACAAVSAGDAAKLQVSLTPIGAERAASTDGRIPAWQGGLSGDGLKIQGNGTPADPYAADRPLFTIDASNYEQYQANLSAGQIALLKRFPGQYKLPVYPSRRSAGVSGQVKGWAAHNATGARLVNDGNGIEGFHGAVAFPIPQNGLEAIWNHITRYRGGSLLSVNDSAAPQASGDYVITTTEQRFTMADQVSNYEPGKVDNMLFYYSHRITAPSRQVGEVVLVHETLDQVKQPRLSWVYSSGQRRVRRAPDNAYDAAGPTTAGLRTADSRDMYNGAPDRYDWKLIGKKELFIPYNSYRLASPSLKYADFLKPGVIDSAQTRYELHRVWEVEATLKPGARHIYSKRRFYLDEDSWTVVENDQYDSRGELWRIGENHTFYRPDAQVLLSAAQVFYDLQAGRYIASNMSNEQPRGYDFGFRATTSDYSPGALRGLGIR</sequence>
<gene>
    <name evidence="2" type="ORF">G5B91_16080</name>
</gene>
<dbReference type="RefSeq" id="WP_081753930.1">
    <property type="nucleotide sequence ID" value="NZ_CP049140.1"/>
</dbReference>
<feature type="signal peptide" evidence="1">
    <location>
        <begin position="1"/>
        <end position="26"/>
    </location>
</feature>
<keyword evidence="1" id="KW-0732">Signal</keyword>
<evidence type="ECO:0000313" key="3">
    <source>
        <dbReference type="Proteomes" id="UP000501063"/>
    </source>
</evidence>
<dbReference type="KEGG" id="pnt:G5B91_16080"/>
<evidence type="ECO:0000256" key="1">
    <source>
        <dbReference type="SAM" id="SignalP"/>
    </source>
</evidence>